<organism evidence="1">
    <name type="scientific">marine metagenome</name>
    <dbReference type="NCBI Taxonomy" id="408172"/>
    <lineage>
        <taxon>unclassified sequences</taxon>
        <taxon>metagenomes</taxon>
        <taxon>ecological metagenomes</taxon>
    </lineage>
</organism>
<feature type="non-terminal residue" evidence="1">
    <location>
        <position position="101"/>
    </location>
</feature>
<proteinExistence type="predicted"/>
<evidence type="ECO:0000313" key="1">
    <source>
        <dbReference type="EMBL" id="SVC86749.1"/>
    </source>
</evidence>
<dbReference type="InterPro" id="IPR045584">
    <property type="entry name" value="Pilin-like"/>
</dbReference>
<dbReference type="AlphaFoldDB" id="A0A382QMJ7"/>
<dbReference type="SUPFAM" id="SSF54523">
    <property type="entry name" value="Pili subunits"/>
    <property type="match status" value="1"/>
</dbReference>
<gene>
    <name evidence="1" type="ORF">METZ01_LOCUS339603</name>
</gene>
<protein>
    <submittedName>
        <fullName evidence="1">Uncharacterized protein</fullName>
    </submittedName>
</protein>
<reference evidence="1" key="1">
    <citation type="submission" date="2018-05" db="EMBL/GenBank/DDBJ databases">
        <authorList>
            <person name="Lanie J.A."/>
            <person name="Ng W.-L."/>
            <person name="Kazmierczak K.M."/>
            <person name="Andrzejewski T.M."/>
            <person name="Davidsen T.M."/>
            <person name="Wayne K.J."/>
            <person name="Tettelin H."/>
            <person name="Glass J.I."/>
            <person name="Rusch D."/>
            <person name="Podicherti R."/>
            <person name="Tsui H.-C.T."/>
            <person name="Winkler M.E."/>
        </authorList>
    </citation>
    <scope>NUCLEOTIDE SEQUENCE</scope>
</reference>
<name>A0A382QMJ7_9ZZZZ</name>
<sequence>MVVIALAALLAGYAVPNFTALFTSPQENEYQHLTKVLRMLRTDAVLRSKAYCLSFDLKEQKLIPGMIGPEGCGDGENQEEDWPKWLMEHQFPEELVLQDAR</sequence>
<accession>A0A382QMJ7</accession>
<dbReference type="EMBL" id="UINC01115599">
    <property type="protein sequence ID" value="SVC86749.1"/>
    <property type="molecule type" value="Genomic_DNA"/>
</dbReference>